<dbReference type="Gene3D" id="2.115.10.20">
    <property type="entry name" value="Glycosyl hydrolase domain, family 43"/>
    <property type="match status" value="1"/>
</dbReference>
<dbReference type="Proteomes" id="UP000034112">
    <property type="component" value="Unassembled WGS sequence"/>
</dbReference>
<proteinExistence type="inferred from homology"/>
<dbReference type="Gene3D" id="2.60.120.200">
    <property type="match status" value="1"/>
</dbReference>
<dbReference type="PANTHER" id="PTHR42812:SF15">
    <property type="entry name" value="HYDROLASE, PUTATIVE (AFU_ORTHOLOGUE AFUA_2G00930)-RELATED"/>
    <property type="match status" value="1"/>
</dbReference>
<keyword evidence="2 4" id="KW-0378">Hydrolase</keyword>
<dbReference type="EMBL" id="JOKZ01000303">
    <property type="protein sequence ID" value="KKO99738.1"/>
    <property type="molecule type" value="Genomic_DNA"/>
</dbReference>
<dbReference type="PANTHER" id="PTHR42812">
    <property type="entry name" value="BETA-XYLOSIDASE"/>
    <property type="match status" value="1"/>
</dbReference>
<dbReference type="OMA" id="PVIWEDL"/>
<dbReference type="Pfam" id="PF17851">
    <property type="entry name" value="GH43_C2"/>
    <property type="match status" value="1"/>
</dbReference>
<evidence type="ECO:0000313" key="6">
    <source>
        <dbReference type="EMBL" id="KKO99738.1"/>
    </source>
</evidence>
<evidence type="ECO:0000259" key="5">
    <source>
        <dbReference type="Pfam" id="PF17851"/>
    </source>
</evidence>
<dbReference type="InterPro" id="IPR051795">
    <property type="entry name" value="Glycosyl_Hydrlase_43"/>
</dbReference>
<dbReference type="SUPFAM" id="SSF49899">
    <property type="entry name" value="Concanavalin A-like lectins/glucanases"/>
    <property type="match status" value="1"/>
</dbReference>
<dbReference type="SUPFAM" id="SSF75005">
    <property type="entry name" value="Arabinanase/levansucrase/invertase"/>
    <property type="match status" value="1"/>
</dbReference>
<dbReference type="GO" id="GO:0005975">
    <property type="term" value="P:carbohydrate metabolic process"/>
    <property type="evidence" value="ECO:0007669"/>
    <property type="project" value="InterPro"/>
</dbReference>
<dbReference type="AlphaFoldDB" id="A0A0G0A3A9"/>
<comment type="caution">
    <text evidence="6">The sequence shown here is derived from an EMBL/GenBank/DDBJ whole genome shotgun (WGS) entry which is preliminary data.</text>
</comment>
<dbReference type="InterPro" id="IPR023296">
    <property type="entry name" value="Glyco_hydro_beta-prop_sf"/>
</dbReference>
<dbReference type="GO" id="GO:0004553">
    <property type="term" value="F:hydrolase activity, hydrolyzing O-glycosyl compounds"/>
    <property type="evidence" value="ECO:0007669"/>
    <property type="project" value="InterPro"/>
</dbReference>
<evidence type="ECO:0000313" key="7">
    <source>
        <dbReference type="Proteomes" id="UP000034112"/>
    </source>
</evidence>
<dbReference type="InterPro" id="IPR013320">
    <property type="entry name" value="ConA-like_dom_sf"/>
</dbReference>
<evidence type="ECO:0000256" key="2">
    <source>
        <dbReference type="ARBA" id="ARBA00022801"/>
    </source>
</evidence>
<dbReference type="Pfam" id="PF04616">
    <property type="entry name" value="Glyco_hydro_43"/>
    <property type="match status" value="1"/>
</dbReference>
<accession>A0A0G0A3A9</accession>
<feature type="domain" description="Beta-xylosidase C-terminal Concanavalin A-like" evidence="5">
    <location>
        <begin position="275"/>
        <end position="465"/>
    </location>
</feature>
<gene>
    <name evidence="6" type="ORF">THAR02_08168</name>
</gene>
<evidence type="ECO:0000256" key="4">
    <source>
        <dbReference type="RuleBase" id="RU361187"/>
    </source>
</evidence>
<name>A0A0G0A3A9_TRIHA</name>
<evidence type="ECO:0000256" key="3">
    <source>
        <dbReference type="ARBA" id="ARBA00023295"/>
    </source>
</evidence>
<comment type="similarity">
    <text evidence="1 4">Belongs to the glycosyl hydrolase 43 family.</text>
</comment>
<reference evidence="7" key="1">
    <citation type="journal article" date="2015" name="Genome Announc.">
        <title>Draft whole-genome sequence of the biocontrol agent Trichoderma harzianum T6776.</title>
        <authorList>
            <person name="Baroncelli R."/>
            <person name="Piaggeschi G."/>
            <person name="Fiorini L."/>
            <person name="Bertolini E."/>
            <person name="Zapparata A."/>
            <person name="Pe M.E."/>
            <person name="Sarrocco S."/>
            <person name="Vannacci G."/>
        </authorList>
    </citation>
    <scope>NUCLEOTIDE SEQUENCE [LARGE SCALE GENOMIC DNA]</scope>
    <source>
        <strain evidence="7">T6776</strain>
    </source>
</reference>
<dbReference type="CDD" id="cd09001">
    <property type="entry name" value="GH43_FsAxh1-like"/>
    <property type="match status" value="1"/>
</dbReference>
<organism evidence="6 7">
    <name type="scientific">Trichoderma harzianum</name>
    <name type="common">Hypocrea lixii</name>
    <dbReference type="NCBI Taxonomy" id="5544"/>
    <lineage>
        <taxon>Eukaryota</taxon>
        <taxon>Fungi</taxon>
        <taxon>Dikarya</taxon>
        <taxon>Ascomycota</taxon>
        <taxon>Pezizomycotina</taxon>
        <taxon>Sordariomycetes</taxon>
        <taxon>Hypocreomycetidae</taxon>
        <taxon>Hypocreales</taxon>
        <taxon>Hypocreaceae</taxon>
        <taxon>Trichoderma</taxon>
    </lineage>
</organism>
<keyword evidence="3 4" id="KW-0326">Glycosidase</keyword>
<evidence type="ECO:0000256" key="1">
    <source>
        <dbReference type="ARBA" id="ARBA00009865"/>
    </source>
</evidence>
<dbReference type="InterPro" id="IPR041542">
    <property type="entry name" value="GH43_C2"/>
</dbReference>
<protein>
    <submittedName>
        <fullName evidence="6">Glycosyl hydrolase family 43 protein</fullName>
    </submittedName>
</protein>
<dbReference type="OrthoDB" id="2139957at2759"/>
<dbReference type="InterPro" id="IPR006710">
    <property type="entry name" value="Glyco_hydro_43"/>
</dbReference>
<sequence length="483" mass="53420">MAYSPGAPLLRSYDLIHWEFMTHSVPLLDFGAQYYLNGSGSAYVDGVWASSLRYRESNDQFYWIGCVDFSHTHIFTAPGSVVMEPGALATQWTGHPAINNCYYDCGLLIDGDDSMYVSYGSTTINVAKLTADGLSEDYAQAVYTSPNNTYIEGSRFYKINSTYYILVTVPATGEWVLKSDDIWGPYEMRILADTVTPPVAYSGNPHQGGLIETKDGLWYYAAFLDAYPGGRVPVLAPITWSTDGWPSLDITNNTWPSEIPVPIKTNKTVKPLTGKDFFRGPALGPEWEWNHNPDTDAISFDQTEGGLIMKTASVTDDLFLARNTLTHRVLGPASRGTFQIDLSGIQDGDQAGMALFRDSMAFIGLSKASDELTLQYVDGLLLSNSAGNGWETISNGTVKATGPTFKISGNYTNIWLRIDVNILPAFAAPAEIKRYANFSYSFNGNDFTQLGSPFILSTSWEYFIGYTSPLNLNWMAILFYETF</sequence>